<dbReference type="EMBL" id="BAABCP010000001">
    <property type="protein sequence ID" value="GAA3933134.1"/>
    <property type="molecule type" value="Genomic_DNA"/>
</dbReference>
<feature type="compositionally biased region" description="Basic and acidic residues" evidence="1">
    <location>
        <begin position="14"/>
        <end position="23"/>
    </location>
</feature>
<organism evidence="2 3">
    <name type="scientific">Microbacterium soli</name>
    <dbReference type="NCBI Taxonomy" id="446075"/>
    <lineage>
        <taxon>Bacteria</taxon>
        <taxon>Bacillati</taxon>
        <taxon>Actinomycetota</taxon>
        <taxon>Actinomycetes</taxon>
        <taxon>Micrococcales</taxon>
        <taxon>Microbacteriaceae</taxon>
        <taxon>Microbacterium</taxon>
    </lineage>
</organism>
<protein>
    <submittedName>
        <fullName evidence="2">Uncharacterized protein</fullName>
    </submittedName>
</protein>
<sequence>MSRTHALARPGAPFHDRPDDGRPETPQTGAPELAWRQADEDVFVATAGGEFAGFVTVESNTHVAHDRHSRRIGSYPTLAAARQALADATRPPSRRLQRLHRRIIARRR</sequence>
<name>A0ABP7MZH3_9MICO</name>
<dbReference type="Proteomes" id="UP001501591">
    <property type="component" value="Unassembled WGS sequence"/>
</dbReference>
<reference evidence="3" key="1">
    <citation type="journal article" date="2019" name="Int. J. Syst. Evol. Microbiol.">
        <title>The Global Catalogue of Microorganisms (GCM) 10K type strain sequencing project: providing services to taxonomists for standard genome sequencing and annotation.</title>
        <authorList>
            <consortium name="The Broad Institute Genomics Platform"/>
            <consortium name="The Broad Institute Genome Sequencing Center for Infectious Disease"/>
            <person name="Wu L."/>
            <person name="Ma J."/>
        </authorList>
    </citation>
    <scope>NUCLEOTIDE SEQUENCE [LARGE SCALE GENOMIC DNA]</scope>
    <source>
        <strain evidence="3">JCM 17024</strain>
    </source>
</reference>
<feature type="region of interest" description="Disordered" evidence="1">
    <location>
        <begin position="1"/>
        <end position="29"/>
    </location>
</feature>
<dbReference type="RefSeq" id="WP_344818379.1">
    <property type="nucleotide sequence ID" value="NZ_BAABCP010000001.1"/>
</dbReference>
<evidence type="ECO:0000313" key="3">
    <source>
        <dbReference type="Proteomes" id="UP001501591"/>
    </source>
</evidence>
<accession>A0ABP7MZH3</accession>
<proteinExistence type="predicted"/>
<keyword evidence="3" id="KW-1185">Reference proteome</keyword>
<gene>
    <name evidence="2" type="ORF">GCM10022383_09590</name>
</gene>
<evidence type="ECO:0000313" key="2">
    <source>
        <dbReference type="EMBL" id="GAA3933134.1"/>
    </source>
</evidence>
<evidence type="ECO:0000256" key="1">
    <source>
        <dbReference type="SAM" id="MobiDB-lite"/>
    </source>
</evidence>
<comment type="caution">
    <text evidence="2">The sequence shown here is derived from an EMBL/GenBank/DDBJ whole genome shotgun (WGS) entry which is preliminary data.</text>
</comment>